<name>A0A9W8U8L4_9HYPO</name>
<evidence type="ECO:0000313" key="2">
    <source>
        <dbReference type="EMBL" id="KAJ4013691.1"/>
    </source>
</evidence>
<protein>
    <submittedName>
        <fullName evidence="2">Uncharacterized protein</fullName>
    </submittedName>
</protein>
<dbReference type="Proteomes" id="UP001152130">
    <property type="component" value="Unassembled WGS sequence"/>
</dbReference>
<comment type="caution">
    <text evidence="2">The sequence shown here is derived from an EMBL/GenBank/DDBJ whole genome shotgun (WGS) entry which is preliminary data.</text>
</comment>
<sequence>MRSTFSLRASTTEIVSGPGTWLFSDGRARVYDDKFLINVLSLPLHRACYELFVGLAAQRHLSISVVNRVLYEALQAHFVNRENKHQMPLDLKLQYDDVHQLSKTPYGLAHQNFQDITLSIDVAFVDPHRFSKIESDQLMRNLEKIAKEQIIVRDESNNEQGDEGENPSSDGNSWKNKFYAQMSWLKSWFPEEWGLDSCVWDWQELYTLLNEVCMKGNQNVQASNKLLNRYRIASICEQILEEGCAMATSLHPTRTEMAYEMSFRSELPAQGPSPVPSKAEFMIGQADGDEVLSKASPGKMLDLSWFDPDLPATSGIIGLLSTLGDLVHATPTIKTFWTQDMELAGIGIAHEVGQMESVIGSPETFHTSHVLLIPRDDWLVGMTFTIRETTEYENGPLKRRVVGVEFDFFGTKRVVWGDMRGKKNVFMPQVSHFIVGLAGEWNPGKPLHKVGIFQEHYERAPPDTYTRRLVSKGSEEYEMRVTDPEVGNFLWAGAIPRGNVQLPPCHPRPADPYLITEFALFGFDKGKDNFVSSIGIDAQLGAFEVEYLRSPTVPNRLIGGNAKAMQNFRFERDEVLTQYFVTGTERVEGIRLITSKGRQMIIGKDGPDAEPLITQLNPKDIVGFYGAWAERGTPQTTLMSFGVFTGEPRLHASDFTENDSHGYRWCPSDPPPERSAQENYPIYGIITTSQKEVTRPSQTRVVWLDGSKPLRSVKVNMCHSTPNSTVPIVSITYNFFDRSSSNFGPDFISQSNDTSGVNGHPWCHCAYGGAAAGELEKGPHYTTETWEVGHSRLKTLRLWIGDKGALTGLQYVADNGKTSPF</sequence>
<evidence type="ECO:0000256" key="1">
    <source>
        <dbReference type="SAM" id="MobiDB-lite"/>
    </source>
</evidence>
<dbReference type="OrthoDB" id="9984533at2759"/>
<feature type="region of interest" description="Disordered" evidence="1">
    <location>
        <begin position="153"/>
        <end position="172"/>
    </location>
</feature>
<dbReference type="Gene3D" id="2.100.10.30">
    <property type="entry name" value="Jacalin-like lectin domain"/>
    <property type="match status" value="1"/>
</dbReference>
<keyword evidence="3" id="KW-1185">Reference proteome</keyword>
<accession>A0A9W8U8L4</accession>
<dbReference type="SUPFAM" id="SSF51101">
    <property type="entry name" value="Mannose-binding lectins"/>
    <property type="match status" value="1"/>
</dbReference>
<dbReference type="InterPro" id="IPR036404">
    <property type="entry name" value="Jacalin-like_lectin_dom_sf"/>
</dbReference>
<evidence type="ECO:0000313" key="3">
    <source>
        <dbReference type="Proteomes" id="UP001152130"/>
    </source>
</evidence>
<proteinExistence type="predicted"/>
<reference evidence="2" key="1">
    <citation type="submission" date="2022-10" db="EMBL/GenBank/DDBJ databases">
        <title>Fusarium specimens isolated from Avocado Roots.</title>
        <authorList>
            <person name="Stajich J."/>
            <person name="Roper C."/>
            <person name="Heimlech-Rivalta G."/>
        </authorList>
    </citation>
    <scope>NUCLEOTIDE SEQUENCE</scope>
    <source>
        <strain evidence="2">CF00143</strain>
    </source>
</reference>
<gene>
    <name evidence="2" type="ORF">NW766_005930</name>
</gene>
<dbReference type="EMBL" id="JAPDHF010000008">
    <property type="protein sequence ID" value="KAJ4013691.1"/>
    <property type="molecule type" value="Genomic_DNA"/>
</dbReference>
<organism evidence="2 3">
    <name type="scientific">Fusarium irregulare</name>
    <dbReference type="NCBI Taxonomy" id="2494466"/>
    <lineage>
        <taxon>Eukaryota</taxon>
        <taxon>Fungi</taxon>
        <taxon>Dikarya</taxon>
        <taxon>Ascomycota</taxon>
        <taxon>Pezizomycotina</taxon>
        <taxon>Sordariomycetes</taxon>
        <taxon>Hypocreomycetidae</taxon>
        <taxon>Hypocreales</taxon>
        <taxon>Nectriaceae</taxon>
        <taxon>Fusarium</taxon>
        <taxon>Fusarium incarnatum-equiseti species complex</taxon>
    </lineage>
</organism>
<dbReference type="AlphaFoldDB" id="A0A9W8U8L4"/>